<name>A0A0A8XQK6_ARUDO</name>
<reference evidence="1" key="2">
    <citation type="journal article" date="2015" name="Data Brief">
        <title>Shoot transcriptome of the giant reed, Arundo donax.</title>
        <authorList>
            <person name="Barrero R.A."/>
            <person name="Guerrero F.D."/>
            <person name="Moolhuijzen P."/>
            <person name="Goolsby J.A."/>
            <person name="Tidwell J."/>
            <person name="Bellgard S.E."/>
            <person name="Bellgard M.I."/>
        </authorList>
    </citation>
    <scope>NUCLEOTIDE SEQUENCE</scope>
    <source>
        <tissue evidence="1">Shoot tissue taken approximately 20 cm above the soil surface</tissue>
    </source>
</reference>
<protein>
    <submittedName>
        <fullName evidence="1">Uncharacterized protein</fullName>
    </submittedName>
</protein>
<organism evidence="1">
    <name type="scientific">Arundo donax</name>
    <name type="common">Giant reed</name>
    <name type="synonym">Donax arundinaceus</name>
    <dbReference type="NCBI Taxonomy" id="35708"/>
    <lineage>
        <taxon>Eukaryota</taxon>
        <taxon>Viridiplantae</taxon>
        <taxon>Streptophyta</taxon>
        <taxon>Embryophyta</taxon>
        <taxon>Tracheophyta</taxon>
        <taxon>Spermatophyta</taxon>
        <taxon>Magnoliopsida</taxon>
        <taxon>Liliopsida</taxon>
        <taxon>Poales</taxon>
        <taxon>Poaceae</taxon>
        <taxon>PACMAD clade</taxon>
        <taxon>Arundinoideae</taxon>
        <taxon>Arundineae</taxon>
        <taxon>Arundo</taxon>
    </lineage>
</organism>
<reference evidence="1" key="1">
    <citation type="submission" date="2014-09" db="EMBL/GenBank/DDBJ databases">
        <authorList>
            <person name="Magalhaes I.L.F."/>
            <person name="Oliveira U."/>
            <person name="Santos F.R."/>
            <person name="Vidigal T.H.D.A."/>
            <person name="Brescovit A.D."/>
            <person name="Santos A.J."/>
        </authorList>
    </citation>
    <scope>NUCLEOTIDE SEQUENCE</scope>
    <source>
        <tissue evidence="1">Shoot tissue taken approximately 20 cm above the soil surface</tissue>
    </source>
</reference>
<sequence>MPYTLYLNPAIPRCLHYSVILHQPPYSRDIGPPICYSINICQLYISACALRVLFNQLSSGKLSKFQVLINSRSSQQGAVGRRMWLKGH</sequence>
<accession>A0A0A8XQK6</accession>
<proteinExistence type="predicted"/>
<evidence type="ECO:0000313" key="1">
    <source>
        <dbReference type="EMBL" id="JAD16061.1"/>
    </source>
</evidence>
<dbReference type="AlphaFoldDB" id="A0A0A8XQK6"/>
<dbReference type="EMBL" id="GBRH01281834">
    <property type="protein sequence ID" value="JAD16061.1"/>
    <property type="molecule type" value="Transcribed_RNA"/>
</dbReference>